<evidence type="ECO:0000259" key="6">
    <source>
        <dbReference type="Pfam" id="PF00149"/>
    </source>
</evidence>
<dbReference type="AlphaFoldDB" id="A0A172RXW5"/>
<evidence type="ECO:0000256" key="3">
    <source>
        <dbReference type="ARBA" id="ARBA00022723"/>
    </source>
</evidence>
<dbReference type="InterPro" id="IPR004843">
    <property type="entry name" value="Calcineurin-like_PHP"/>
</dbReference>
<dbReference type="GO" id="GO:0008758">
    <property type="term" value="F:UDP-2,3-diacylglucosamine hydrolase activity"/>
    <property type="evidence" value="ECO:0007669"/>
    <property type="project" value="TreeGrafter"/>
</dbReference>
<evidence type="ECO:0000256" key="2">
    <source>
        <dbReference type="ARBA" id="ARBA00022519"/>
    </source>
</evidence>
<reference evidence="8" key="1">
    <citation type="submission" date="2016-10" db="EMBL/GenBank/DDBJ databases">
        <authorList>
            <person name="Varghese N."/>
        </authorList>
    </citation>
    <scope>NUCLEOTIDE SEQUENCE [LARGE SCALE GENOMIC DNA]</scope>
    <source>
        <strain evidence="8">DSM 21843</strain>
    </source>
</reference>
<keyword evidence="3" id="KW-0479">Metal-binding</keyword>
<gene>
    <name evidence="7" type="ORF">SAMN02910314_01887</name>
</gene>
<dbReference type="InterPro" id="IPR029052">
    <property type="entry name" value="Metallo-depent_PP-like"/>
</dbReference>
<keyword evidence="2" id="KW-0997">Cell inner membrane</keyword>
<sequence length="405" mass="45188">MKTIVISDLHLGLDDSLSETVKNRPKLAAFIEMIGREHLADELVINGDFLDHWFYPATANAPRTSHEFYKACAKNNAEVIEAIKDLVRSGTPVVYVPGNHDMTLTSEALEEIIPGIIQARDVPGLGRYRTGVRGEVVIEHGHRYEILCAPNTIANANIMEYGHPLLPPGYFFIRLKERSIAEGRYANPTRNTACRKVPPTLPEPNPNDKQACAEYAYWKLWADIVSDWFPVEEELDDKFIEVAVDGLVGTFSPRDLLPVTLPGEDSASPLFQELIPTWDEMQRRNLVPTPISARHSIEHPISDEEDIEVLPTLECFDVDPSADVLILGHTHVAGYKEFPGYDRPKVFANSGTWVDSNGNDPENTATFVLVESTSEGDTVSVLKCEGKNTVERIVPVQNDHIRPTK</sequence>
<dbReference type="Proteomes" id="UP000182975">
    <property type="component" value="Unassembled WGS sequence"/>
</dbReference>
<organism evidence="7 8">
    <name type="scientific">Denitrobacterium detoxificans</name>
    <dbReference type="NCBI Taxonomy" id="79604"/>
    <lineage>
        <taxon>Bacteria</taxon>
        <taxon>Bacillati</taxon>
        <taxon>Actinomycetota</taxon>
        <taxon>Coriobacteriia</taxon>
        <taxon>Eggerthellales</taxon>
        <taxon>Eggerthellaceae</taxon>
        <taxon>Denitrobacterium</taxon>
    </lineage>
</organism>
<dbReference type="PANTHER" id="PTHR34990">
    <property type="entry name" value="UDP-2,3-DIACYLGLUCOSAMINE HYDROLASE-RELATED"/>
    <property type="match status" value="1"/>
</dbReference>
<protein>
    <submittedName>
        <fullName evidence="7">Calcineurin-like phosphoesterase</fullName>
    </submittedName>
</protein>
<accession>A0A172RXW5</accession>
<dbReference type="GO" id="GO:0016020">
    <property type="term" value="C:membrane"/>
    <property type="evidence" value="ECO:0007669"/>
    <property type="project" value="GOC"/>
</dbReference>
<feature type="domain" description="Calcineurin-like phosphoesterase" evidence="6">
    <location>
        <begin position="1"/>
        <end position="177"/>
    </location>
</feature>
<evidence type="ECO:0000256" key="5">
    <source>
        <dbReference type="ARBA" id="ARBA00023211"/>
    </source>
</evidence>
<dbReference type="RefSeq" id="WP_066662014.1">
    <property type="nucleotide sequence ID" value="NZ_CP011402.1"/>
</dbReference>
<dbReference type="GO" id="GO:0046872">
    <property type="term" value="F:metal ion binding"/>
    <property type="evidence" value="ECO:0007669"/>
    <property type="project" value="UniProtKB-KW"/>
</dbReference>
<keyword evidence="4" id="KW-0472">Membrane</keyword>
<dbReference type="Pfam" id="PF00149">
    <property type="entry name" value="Metallophos"/>
    <property type="match status" value="1"/>
</dbReference>
<evidence type="ECO:0000313" key="7">
    <source>
        <dbReference type="EMBL" id="SEP00343.1"/>
    </source>
</evidence>
<evidence type="ECO:0000313" key="8">
    <source>
        <dbReference type="Proteomes" id="UP000182975"/>
    </source>
</evidence>
<dbReference type="KEGG" id="ddt:AAY81_04730"/>
<keyword evidence="5" id="KW-0464">Manganese</keyword>
<name>A0A172RXW5_9ACTN</name>
<dbReference type="SUPFAM" id="SSF56300">
    <property type="entry name" value="Metallo-dependent phosphatases"/>
    <property type="match status" value="1"/>
</dbReference>
<proteinExistence type="predicted"/>
<dbReference type="GO" id="GO:0009245">
    <property type="term" value="P:lipid A biosynthetic process"/>
    <property type="evidence" value="ECO:0007669"/>
    <property type="project" value="TreeGrafter"/>
</dbReference>
<evidence type="ECO:0000256" key="1">
    <source>
        <dbReference type="ARBA" id="ARBA00022475"/>
    </source>
</evidence>
<dbReference type="EMBL" id="FOEC01000017">
    <property type="protein sequence ID" value="SEP00343.1"/>
    <property type="molecule type" value="Genomic_DNA"/>
</dbReference>
<dbReference type="Gene3D" id="3.60.21.10">
    <property type="match status" value="1"/>
</dbReference>
<keyword evidence="1" id="KW-1003">Cell membrane</keyword>
<evidence type="ECO:0000256" key="4">
    <source>
        <dbReference type="ARBA" id="ARBA00023136"/>
    </source>
</evidence>
<dbReference type="InterPro" id="IPR043461">
    <property type="entry name" value="LpxH-like"/>
</dbReference>
<keyword evidence="8" id="KW-1185">Reference proteome</keyword>